<dbReference type="Pfam" id="PF12236">
    <property type="entry name" value="Head-tail_con"/>
    <property type="match status" value="1"/>
</dbReference>
<keyword evidence="10" id="KW-1160">Virus entry into host cell</keyword>
<name>A0A223VZX2_9CAUD</name>
<dbReference type="InterPro" id="IPR020991">
    <property type="entry name" value="Connector_podovirus"/>
</dbReference>
<keyword evidence="14" id="KW-1185">Reference proteome</keyword>
<evidence type="ECO:0000256" key="2">
    <source>
        <dbReference type="ARBA" id="ARBA00004328"/>
    </source>
</evidence>
<sequence>MESRVRTQKELKDRWMELVGRRKTLESYSEEYARWTLPYIFPSTESESVELQLSKDSIGAQAVNHLANKVVSTLFPPQRMFFRLTLDETMKKQAEEAVVQAGMDQESAKEAVVQALKVLEQQLASTERQVSDLMDIVQYRPQAVNAAKLLIITGNALEYHPADGPVIVYNLRNYCVLRDLSGEVIEIMTKECKSFETFHPSVQEQIRALKPRDQHSYKRADNIDIYTRIVLEDDGRYHVYQAADKIPLNTEGAFYTKKELPWIPLTWNLIQGEDYGRGLVAEYAGAFHAVNVLSGSLLNIAAVMGDIKFFVDPQSLIDVPALNASAPGSFHSGRPDQVGMMSNASKLADAQFISTMIERYERQISQAFLLNSQLTRQAERVTAEEIRMQANELETSNGGIYSRLAATWQGQLANVLLTQTGFDGLDYGITPKIITGMDSLSRQSELDNIVQWLSYMGLLQNVPEDVRATIDLRSFAELVGTNLQVEYQKFVKTQQQMQAEQQAAMQQQQELENMQADREGRVAASREAVKEL</sequence>
<evidence type="ECO:0000256" key="6">
    <source>
        <dbReference type="ARBA" id="ARBA00022844"/>
    </source>
</evidence>
<keyword evidence="11" id="KW-0175">Coiled coil</keyword>
<evidence type="ECO:0000313" key="13">
    <source>
        <dbReference type="EMBL" id="ASV44566.1"/>
    </source>
</evidence>
<dbReference type="KEGG" id="vg:54982000"/>
<evidence type="ECO:0000256" key="12">
    <source>
        <dbReference type="SAM" id="MobiDB-lite"/>
    </source>
</evidence>
<keyword evidence="5" id="KW-1188">Viral release from host cell</keyword>
<evidence type="ECO:0000256" key="1">
    <source>
        <dbReference type="ARBA" id="ARBA00003421"/>
    </source>
</evidence>
<feature type="compositionally biased region" description="Low complexity" evidence="12">
    <location>
        <begin position="504"/>
        <end position="514"/>
    </location>
</feature>
<organism evidence="13 14">
    <name type="scientific">Agrobacterium phage Atu_ph02</name>
    <dbReference type="NCBI Taxonomy" id="2024261"/>
    <lineage>
        <taxon>Viruses</taxon>
        <taxon>Duplodnaviria</taxon>
        <taxon>Heunggongvirae</taxon>
        <taxon>Uroviricota</taxon>
        <taxon>Caudoviricetes</taxon>
        <taxon>Autographivirales</taxon>
        <taxon>Dunnvirinae</taxon>
        <taxon>Atuphduovirus</taxon>
        <taxon>Atuphduovirus atuph02</taxon>
    </lineage>
</organism>
<evidence type="ECO:0000256" key="3">
    <source>
        <dbReference type="ARBA" id="ARBA00022470"/>
    </source>
</evidence>
<keyword evidence="8" id="KW-1171">Viral genome ejection through host cell envelope</keyword>
<evidence type="ECO:0000256" key="5">
    <source>
        <dbReference type="ARBA" id="ARBA00022612"/>
    </source>
</evidence>
<keyword evidence="9" id="KW-0231">Viral genome packaging</keyword>
<dbReference type="EMBL" id="MF403005">
    <property type="protein sequence ID" value="ASV44566.1"/>
    <property type="molecule type" value="Genomic_DNA"/>
</dbReference>
<evidence type="ECO:0000313" key="14">
    <source>
        <dbReference type="Proteomes" id="UP000223042"/>
    </source>
</evidence>
<keyword evidence="4" id="KW-1162">Viral penetration into host cytoplasm</keyword>
<accession>A0A223VZX2</accession>
<evidence type="ECO:0000256" key="4">
    <source>
        <dbReference type="ARBA" id="ARBA00022595"/>
    </source>
</evidence>
<comment type="function">
    <text evidence="1">Forms the portal vertex of the capsid. This portal plays critical roles in head assembly, genome packaging, neck/tail attachment, and genome ejection. The portal protein multimerizes as a single ring-shaped homododecamer arranged around a central channel.</text>
</comment>
<keyword evidence="7" id="KW-0118">Viral capsid assembly</keyword>
<keyword evidence="3" id="KW-1244">Viral short tail ejection system</keyword>
<dbReference type="GeneID" id="54982000"/>
<dbReference type="GO" id="GO:0044423">
    <property type="term" value="C:virion component"/>
    <property type="evidence" value="ECO:0007669"/>
    <property type="project" value="UniProtKB-KW"/>
</dbReference>
<evidence type="ECO:0000256" key="7">
    <source>
        <dbReference type="ARBA" id="ARBA00022950"/>
    </source>
</evidence>
<dbReference type="RefSeq" id="YP_009791812.1">
    <property type="nucleotide sequence ID" value="NC_047845.1"/>
</dbReference>
<proteinExistence type="predicted"/>
<keyword evidence="6" id="KW-0946">Virion</keyword>
<evidence type="ECO:0000256" key="11">
    <source>
        <dbReference type="SAM" id="Coils"/>
    </source>
</evidence>
<evidence type="ECO:0000256" key="8">
    <source>
        <dbReference type="ARBA" id="ARBA00023009"/>
    </source>
</evidence>
<comment type="subcellular location">
    <subcellularLocation>
        <location evidence="2">Virion</location>
    </subcellularLocation>
</comment>
<feature type="region of interest" description="Disordered" evidence="12">
    <location>
        <begin position="504"/>
        <end position="532"/>
    </location>
</feature>
<reference evidence="14" key="1">
    <citation type="submission" date="2017-06" db="EMBL/GenBank/DDBJ databases">
        <authorList>
            <person name="Spollen W.G."/>
            <person name="Givan S.A."/>
            <person name="Brown P.B."/>
            <person name="Attai H."/>
        </authorList>
    </citation>
    <scope>NUCLEOTIDE SEQUENCE [LARGE SCALE GENOMIC DNA]</scope>
</reference>
<evidence type="ECO:0000256" key="10">
    <source>
        <dbReference type="ARBA" id="ARBA00023296"/>
    </source>
</evidence>
<evidence type="ECO:0000256" key="9">
    <source>
        <dbReference type="ARBA" id="ARBA00023219"/>
    </source>
</evidence>
<dbReference type="GO" id="GO:0099002">
    <property type="term" value="P:symbiont genome ejection through host cell envelope, short tail mechanism"/>
    <property type="evidence" value="ECO:0007669"/>
    <property type="project" value="UniProtKB-KW"/>
</dbReference>
<feature type="coiled-coil region" evidence="11">
    <location>
        <begin position="109"/>
        <end position="136"/>
    </location>
</feature>
<protein>
    <submittedName>
        <fullName evidence="13">Collar protein</fullName>
    </submittedName>
</protein>
<dbReference type="Proteomes" id="UP000223042">
    <property type="component" value="Segment"/>
</dbReference>